<evidence type="ECO:0000256" key="4">
    <source>
        <dbReference type="ARBA" id="ARBA00022741"/>
    </source>
</evidence>
<dbReference type="RefSeq" id="XP_015515320.1">
    <property type="nucleotide sequence ID" value="XM_015659834.2"/>
</dbReference>
<keyword evidence="3 12" id="KW-0808">Transferase</keyword>
<evidence type="ECO:0000256" key="6">
    <source>
        <dbReference type="ARBA" id="ARBA00022840"/>
    </source>
</evidence>
<evidence type="ECO:0000259" key="14">
    <source>
        <dbReference type="PROSITE" id="PS51455"/>
    </source>
</evidence>
<dbReference type="SMART" id="SM00330">
    <property type="entry name" value="PIPKc"/>
    <property type="match status" value="1"/>
</dbReference>
<feature type="domain" description="PIPK" evidence="14">
    <location>
        <begin position="31"/>
        <end position="430"/>
    </location>
</feature>
<dbReference type="CTD" id="3885565"/>
<keyword evidence="6 12" id="KW-0067">ATP-binding</keyword>
<dbReference type="GO" id="GO:0005886">
    <property type="term" value="C:plasma membrane"/>
    <property type="evidence" value="ECO:0007669"/>
    <property type="project" value="TreeGrafter"/>
</dbReference>
<proteinExistence type="predicted"/>
<protein>
    <recommendedName>
        <fullName evidence="11">1-phosphatidylinositol-5-phosphate 4-kinase</fullName>
        <ecNumber evidence="11">2.7.1.149</ecNumber>
    </recommendedName>
</protein>
<evidence type="ECO:0000256" key="1">
    <source>
        <dbReference type="ARBA" id="ARBA00004496"/>
    </source>
</evidence>
<evidence type="ECO:0000256" key="10">
    <source>
        <dbReference type="ARBA" id="ARBA00036950"/>
    </source>
</evidence>
<keyword evidence="5 12" id="KW-0418">Kinase</keyword>
<feature type="compositionally biased region" description="Acidic residues" evidence="13">
    <location>
        <begin position="295"/>
        <end position="308"/>
    </location>
</feature>
<comment type="catalytic activity">
    <reaction evidence="9">
        <text>a 1,2-diacyl-sn-glycero-3-phospho-(1D-myo-inositol-5-phosphate) + ATP = a 1,2-diacyl-sn-glycero-3-phospho-(1D-myo-inositol-4,5-bisphosphate) + ADP + H(+)</text>
        <dbReference type="Rhea" id="RHEA:12280"/>
        <dbReference type="ChEBI" id="CHEBI:15378"/>
        <dbReference type="ChEBI" id="CHEBI:30616"/>
        <dbReference type="ChEBI" id="CHEBI:57795"/>
        <dbReference type="ChEBI" id="CHEBI:58456"/>
        <dbReference type="ChEBI" id="CHEBI:456216"/>
        <dbReference type="EC" id="2.7.1.149"/>
    </reaction>
    <physiologicalReaction direction="left-to-right" evidence="9">
        <dbReference type="Rhea" id="RHEA:12281"/>
    </physiologicalReaction>
</comment>
<keyword evidence="2" id="KW-0963">Cytoplasm</keyword>
<evidence type="ECO:0000256" key="2">
    <source>
        <dbReference type="ARBA" id="ARBA00022490"/>
    </source>
</evidence>
<evidence type="ECO:0000256" key="5">
    <source>
        <dbReference type="ARBA" id="ARBA00022777"/>
    </source>
</evidence>
<dbReference type="PANTHER" id="PTHR23086:SF8">
    <property type="entry name" value="PHOSPHATIDYLINOSITOL 5-PHOSPHATE 4-KINASE, ISOFORM A"/>
    <property type="match status" value="1"/>
</dbReference>
<dbReference type="GO" id="GO:0005524">
    <property type="term" value="F:ATP binding"/>
    <property type="evidence" value="ECO:0007669"/>
    <property type="project" value="UniProtKB-UniRule"/>
</dbReference>
<evidence type="ECO:0000313" key="15">
    <source>
        <dbReference type="Proteomes" id="UP000829291"/>
    </source>
</evidence>
<dbReference type="Pfam" id="PF01504">
    <property type="entry name" value="PIP5K"/>
    <property type="match status" value="1"/>
</dbReference>
<dbReference type="PROSITE" id="PS51455">
    <property type="entry name" value="PIPK"/>
    <property type="match status" value="1"/>
</dbReference>
<evidence type="ECO:0000313" key="16">
    <source>
        <dbReference type="RefSeq" id="XP_015515320.1"/>
    </source>
</evidence>
<dbReference type="GeneID" id="107220998"/>
<dbReference type="InterPro" id="IPR023610">
    <property type="entry name" value="PInositol-4/5-P-5/4-kinase"/>
</dbReference>
<dbReference type="GO" id="GO:0046854">
    <property type="term" value="P:phosphatidylinositol phosphate biosynthetic process"/>
    <property type="evidence" value="ECO:0007669"/>
    <property type="project" value="TreeGrafter"/>
</dbReference>
<dbReference type="GO" id="GO:0016308">
    <property type="term" value="F:1-phosphatidylinositol-4-phosphate 5-kinase activity"/>
    <property type="evidence" value="ECO:0007669"/>
    <property type="project" value="TreeGrafter"/>
</dbReference>
<comment type="subcellular location">
    <subcellularLocation>
        <location evidence="1">Cytoplasm</location>
    </subcellularLocation>
</comment>
<comment type="catalytic activity">
    <reaction evidence="8">
        <text>1,2-dihexadecanoyl-sn-glycero-3-phospho-(1D-myo-inositol-5-phosphate) + ATP = 1,2-dihexadecanoyl-sn-glycero-3-phospho-(1D-myo-inositol-4,5-bisphosphate) + ADP + H(+)</text>
        <dbReference type="Rhea" id="RHEA:55992"/>
        <dbReference type="ChEBI" id="CHEBI:15378"/>
        <dbReference type="ChEBI" id="CHEBI:30616"/>
        <dbReference type="ChEBI" id="CHEBI:83423"/>
        <dbReference type="ChEBI" id="CHEBI:84968"/>
        <dbReference type="ChEBI" id="CHEBI:456216"/>
    </reaction>
    <physiologicalReaction direction="left-to-right" evidence="8">
        <dbReference type="Rhea" id="RHEA:55993"/>
    </physiologicalReaction>
</comment>
<name>A0A6J0BL18_NEOLC</name>
<dbReference type="GO" id="GO:0005737">
    <property type="term" value="C:cytoplasm"/>
    <property type="evidence" value="ECO:0007669"/>
    <property type="project" value="UniProtKB-SubCell"/>
</dbReference>
<dbReference type="GO" id="GO:0016309">
    <property type="term" value="F:1-phosphatidylinositol-5-phosphate 4-kinase activity"/>
    <property type="evidence" value="ECO:0007669"/>
    <property type="project" value="UniProtKB-EC"/>
</dbReference>
<evidence type="ECO:0000256" key="8">
    <source>
        <dbReference type="ARBA" id="ARBA00036478"/>
    </source>
</evidence>
<evidence type="ECO:0000256" key="11">
    <source>
        <dbReference type="ARBA" id="ARBA00039039"/>
    </source>
</evidence>
<evidence type="ECO:0000256" key="7">
    <source>
        <dbReference type="ARBA" id="ARBA00023098"/>
    </source>
</evidence>
<dbReference type="CDD" id="cd17305">
    <property type="entry name" value="PIPKc_PIP5KII"/>
    <property type="match status" value="1"/>
</dbReference>
<dbReference type="SUPFAM" id="SSF56104">
    <property type="entry name" value="SAICAR synthase-like"/>
    <property type="match status" value="1"/>
</dbReference>
<sequence>MSSVPQVSSGLSKLKKKHFRVKHQKVKLFWANEPLLSVFMWGVNHTINELSHINIPVMLLPDDFRAYSKLKVDNHLFNKENMPSHFKIKEYCPLVFRNLRERFGIDDLDYKESMTRSQPVIYDLSGKSGAKFYQSYDKLFIIKTLTSEEVERMHLFLKQYHPYIVERHGKTLLPQYVGMYRLTVDGDEHYFVAIRNAFSNHLPTHRKFDLKGSTVDREASDKEKEKDLPTYKDNDFVKEGMKIYIGEEAKRKLIDTLTADVGFLTHLNLMDYSLLLGVHDCARAEQENRERAEREADEDNREEEDDSESGSGQDTRGPMGECRQLGAFAVAGMSTPPESPHTALMRDSSLQYEGAIIPELDIYAIPSSDGAPSKEIYFLAIIDVLTHYGVRKQAAKAAKTVKYGANVDGISTCDPEQYGKRFIEFMSKAIE</sequence>
<comment type="catalytic activity">
    <reaction evidence="10">
        <text>1,2-dihexadecanoyl-sn-glycero-3-phospho-(1D-myo-inositol-5-phosphate) + GTP = 1,2-dihexadecanoyl-sn-glycero-3-phospho-(1D-myo-inositol-4,5-bisphosphate) + GDP + H(+)</text>
        <dbReference type="Rhea" id="RHEA:55964"/>
        <dbReference type="ChEBI" id="CHEBI:15378"/>
        <dbReference type="ChEBI" id="CHEBI:37565"/>
        <dbReference type="ChEBI" id="CHEBI:58189"/>
        <dbReference type="ChEBI" id="CHEBI:83423"/>
        <dbReference type="ChEBI" id="CHEBI:84968"/>
    </reaction>
    <physiologicalReaction direction="left-to-right" evidence="10">
        <dbReference type="Rhea" id="RHEA:55965"/>
    </physiologicalReaction>
</comment>
<dbReference type="InterPro" id="IPR027483">
    <property type="entry name" value="PInositol-4-P-4/5-kinase_C_sf"/>
</dbReference>
<dbReference type="EC" id="2.7.1.149" evidence="11"/>
<keyword evidence="15" id="KW-1185">Reference proteome</keyword>
<gene>
    <name evidence="16" type="primary">LOC107220998</name>
</gene>
<keyword evidence="7" id="KW-0443">Lipid metabolism</keyword>
<evidence type="ECO:0000256" key="12">
    <source>
        <dbReference type="PROSITE-ProRule" id="PRU00781"/>
    </source>
</evidence>
<accession>A0A6J0BL18</accession>
<dbReference type="PANTHER" id="PTHR23086">
    <property type="entry name" value="PHOSPHATIDYLINOSITOL-4-PHOSPHATE 5-KINASE"/>
    <property type="match status" value="1"/>
</dbReference>
<keyword evidence="4 12" id="KW-0547">Nucleotide-binding</keyword>
<dbReference type="FunFam" id="3.30.800.10:FF:000002">
    <property type="entry name" value="Phosphatidylinositol 5-phosphate 4-kinase type-2 beta"/>
    <property type="match status" value="1"/>
</dbReference>
<reference evidence="16" key="1">
    <citation type="submission" date="2025-08" db="UniProtKB">
        <authorList>
            <consortium name="RefSeq"/>
        </authorList>
    </citation>
    <scope>IDENTIFICATION</scope>
    <source>
        <tissue evidence="16">Thorax and Abdomen</tissue>
    </source>
</reference>
<dbReference type="InterPro" id="IPR027484">
    <property type="entry name" value="PInositol-4-P-5-kinase_N"/>
</dbReference>
<dbReference type="Gene3D" id="3.30.800.10">
    <property type="entry name" value="Phosphatidylinositol Phosphate Kinase II Beta"/>
    <property type="match status" value="1"/>
</dbReference>
<evidence type="ECO:0000256" key="13">
    <source>
        <dbReference type="SAM" id="MobiDB-lite"/>
    </source>
</evidence>
<dbReference type="Gene3D" id="3.30.810.10">
    <property type="entry name" value="2-Layer Sandwich"/>
    <property type="match status" value="2"/>
</dbReference>
<dbReference type="Proteomes" id="UP000829291">
    <property type="component" value="Chromosome 4"/>
</dbReference>
<feature type="region of interest" description="Disordered" evidence="13">
    <location>
        <begin position="287"/>
        <end position="319"/>
    </location>
</feature>
<evidence type="ECO:0000256" key="9">
    <source>
        <dbReference type="ARBA" id="ARBA00036698"/>
    </source>
</evidence>
<dbReference type="AlphaFoldDB" id="A0A6J0BL18"/>
<dbReference type="InterPro" id="IPR002498">
    <property type="entry name" value="PInositol-4-P-4/5-kinase_core"/>
</dbReference>
<dbReference type="OrthoDB" id="20783at2759"/>
<evidence type="ECO:0000256" key="3">
    <source>
        <dbReference type="ARBA" id="ARBA00022679"/>
    </source>
</evidence>
<organism evidence="16">
    <name type="scientific">Neodiprion lecontei</name>
    <name type="common">Redheaded pine sawfly</name>
    <dbReference type="NCBI Taxonomy" id="441921"/>
    <lineage>
        <taxon>Eukaryota</taxon>
        <taxon>Metazoa</taxon>
        <taxon>Ecdysozoa</taxon>
        <taxon>Arthropoda</taxon>
        <taxon>Hexapoda</taxon>
        <taxon>Insecta</taxon>
        <taxon>Pterygota</taxon>
        <taxon>Neoptera</taxon>
        <taxon>Endopterygota</taxon>
        <taxon>Hymenoptera</taxon>
        <taxon>Tenthredinoidea</taxon>
        <taxon>Diprionidae</taxon>
        <taxon>Diprioninae</taxon>
        <taxon>Neodiprion</taxon>
    </lineage>
</organism>